<evidence type="ECO:0000256" key="3">
    <source>
        <dbReference type="SAM" id="MobiDB-lite"/>
    </source>
</evidence>
<dbReference type="Gene3D" id="3.90.245.10">
    <property type="entry name" value="Ribonucleoside hydrolase-like"/>
    <property type="match status" value="1"/>
</dbReference>
<dbReference type="GO" id="GO:0005829">
    <property type="term" value="C:cytosol"/>
    <property type="evidence" value="ECO:0007669"/>
    <property type="project" value="TreeGrafter"/>
</dbReference>
<dbReference type="InterPro" id="IPR001910">
    <property type="entry name" value="Inosine/uridine_hydrolase_dom"/>
</dbReference>
<dbReference type="EMBL" id="FMHG01000001">
    <property type="protein sequence ID" value="SCJ57722.1"/>
    <property type="molecule type" value="Genomic_DNA"/>
</dbReference>
<dbReference type="GO" id="GO:0006152">
    <property type="term" value="P:purine nucleoside catabolic process"/>
    <property type="evidence" value="ECO:0007669"/>
    <property type="project" value="TreeGrafter"/>
</dbReference>
<dbReference type="InterPro" id="IPR036452">
    <property type="entry name" value="Ribo_hydro-like"/>
</dbReference>
<dbReference type="GO" id="GO:0045437">
    <property type="term" value="F:uridine nucleosidase activity"/>
    <property type="evidence" value="ECO:0007669"/>
    <property type="project" value="UniProtKB-ARBA"/>
</dbReference>
<proteinExistence type="predicted"/>
<gene>
    <name evidence="5" type="primary">rihB_4</name>
    <name evidence="5" type="ORF">SAMEA3545359_00887</name>
</gene>
<organism evidence="5">
    <name type="scientific">uncultured Anaerotruncus sp</name>
    <dbReference type="NCBI Taxonomy" id="905011"/>
    <lineage>
        <taxon>Bacteria</taxon>
        <taxon>Bacillati</taxon>
        <taxon>Bacillota</taxon>
        <taxon>Clostridia</taxon>
        <taxon>Eubacteriales</taxon>
        <taxon>Oscillospiraceae</taxon>
        <taxon>Anaerotruncus</taxon>
        <taxon>environmental samples</taxon>
    </lineage>
</organism>
<dbReference type="AlphaFoldDB" id="A0A1C6HIZ3"/>
<accession>A0A1C6HIZ3</accession>
<evidence type="ECO:0000256" key="2">
    <source>
        <dbReference type="ARBA" id="ARBA00023295"/>
    </source>
</evidence>
<dbReference type="SUPFAM" id="SSF53590">
    <property type="entry name" value="Nucleoside hydrolase"/>
    <property type="match status" value="1"/>
</dbReference>
<keyword evidence="1 5" id="KW-0378">Hydrolase</keyword>
<name>A0A1C6HIZ3_9FIRM</name>
<feature type="region of interest" description="Disordered" evidence="3">
    <location>
        <begin position="88"/>
        <end position="110"/>
    </location>
</feature>
<protein>
    <submittedName>
        <fullName evidence="5">Pyrimidine-specific ribonucleoside hydrolase rihB</fullName>
        <ecNumber evidence="5">3.2.2.8</ecNumber>
    </submittedName>
</protein>
<dbReference type="PROSITE" id="PS01247">
    <property type="entry name" value="IUNH"/>
    <property type="match status" value="1"/>
</dbReference>
<evidence type="ECO:0000259" key="4">
    <source>
        <dbReference type="Pfam" id="PF01156"/>
    </source>
</evidence>
<feature type="domain" description="Inosine/uridine-preferring nucleoside hydrolase" evidence="4">
    <location>
        <begin position="7"/>
        <end position="323"/>
    </location>
</feature>
<keyword evidence="2 5" id="KW-0326">Glycosidase</keyword>
<sequence length="339" mass="37092">MDTKRKIIMDVDTGSDDAIALVMAMLCEDFDCLGICSVNGNVEVKLTTDNSLRVVECCDKQGQVKVYKGCDLPIASTLMPWTAQSLRPFPTREGTRKGQTVVHGDHLPLPAPTIKEERDSAVVWLINTLLDSEDGEITLVPVGPLTNVAVAMRADPRIIPKIKEIFIMGGGHLVNNSSPAAEFNIWADPEAMEIVLQSGCKITMVPLDATHQAYITVDEAQKIRAIGTKPAQLVADLVESRTAGYGVNDAEMKALNAAPIHDALALCAVLHPECLKDVLHVNCHTDISRGFAYGQTIIDRRVRVNPEPKNCYFALGADKDVFYNWVMDVLEKDKAKRGL</sequence>
<dbReference type="Pfam" id="PF01156">
    <property type="entry name" value="IU_nuc_hydro"/>
    <property type="match status" value="1"/>
</dbReference>
<dbReference type="InterPro" id="IPR023186">
    <property type="entry name" value="IUNH"/>
</dbReference>
<dbReference type="EC" id="3.2.2.8" evidence="5"/>
<evidence type="ECO:0000256" key="1">
    <source>
        <dbReference type="ARBA" id="ARBA00022801"/>
    </source>
</evidence>
<dbReference type="PANTHER" id="PTHR12304:SF4">
    <property type="entry name" value="URIDINE NUCLEOSIDASE"/>
    <property type="match status" value="1"/>
</dbReference>
<evidence type="ECO:0000313" key="5">
    <source>
        <dbReference type="EMBL" id="SCJ57722.1"/>
    </source>
</evidence>
<reference evidence="5" key="1">
    <citation type="submission" date="2015-09" db="EMBL/GenBank/DDBJ databases">
        <authorList>
            <consortium name="Pathogen Informatics"/>
        </authorList>
    </citation>
    <scope>NUCLEOTIDE SEQUENCE</scope>
    <source>
        <strain evidence="5">2789STDY5834896</strain>
    </source>
</reference>
<dbReference type="InterPro" id="IPR015910">
    <property type="entry name" value="I/U_nuclsd_hydro_CS"/>
</dbReference>
<dbReference type="PANTHER" id="PTHR12304">
    <property type="entry name" value="INOSINE-URIDINE PREFERRING NUCLEOSIDE HYDROLASE"/>
    <property type="match status" value="1"/>
</dbReference>
<dbReference type="GO" id="GO:0008477">
    <property type="term" value="F:purine nucleosidase activity"/>
    <property type="evidence" value="ECO:0007669"/>
    <property type="project" value="TreeGrafter"/>
</dbReference>